<sequence length="85" mass="9595">MVLPDNSHSTLNTKLRLLSVAILCVLFSWKWALPFKVNPQTGLVVVNTIRKLTTKHVSWQKGDETSQHKSRIRIISDRSGGISKL</sequence>
<evidence type="ECO:0000256" key="1">
    <source>
        <dbReference type="SAM" id="Phobius"/>
    </source>
</evidence>
<protein>
    <submittedName>
        <fullName evidence="2">Putative secreted protein</fullName>
    </submittedName>
</protein>
<dbReference type="AlphaFoldDB" id="A0A2M4DIW5"/>
<keyword evidence="1" id="KW-1133">Transmembrane helix</keyword>
<proteinExistence type="predicted"/>
<keyword evidence="1" id="KW-0472">Membrane</keyword>
<dbReference type="EMBL" id="GGFL01013281">
    <property type="protein sequence ID" value="MBW77459.1"/>
    <property type="molecule type" value="Transcribed_RNA"/>
</dbReference>
<accession>A0A2M4DIW5</accession>
<reference evidence="2" key="1">
    <citation type="submission" date="2018-01" db="EMBL/GenBank/DDBJ databases">
        <title>An insight into the sialome of Amazonian anophelines.</title>
        <authorList>
            <person name="Ribeiro J.M."/>
            <person name="Scarpassa V."/>
            <person name="Calvo E."/>
        </authorList>
    </citation>
    <scope>NUCLEOTIDE SEQUENCE</scope>
</reference>
<name>A0A2M4DIW5_ANODA</name>
<keyword evidence="1" id="KW-0812">Transmembrane</keyword>
<evidence type="ECO:0000313" key="2">
    <source>
        <dbReference type="EMBL" id="MBW77459.1"/>
    </source>
</evidence>
<feature type="transmembrane region" description="Helical" evidence="1">
    <location>
        <begin position="15"/>
        <end position="33"/>
    </location>
</feature>
<organism evidence="2">
    <name type="scientific">Anopheles darlingi</name>
    <name type="common">Mosquito</name>
    <dbReference type="NCBI Taxonomy" id="43151"/>
    <lineage>
        <taxon>Eukaryota</taxon>
        <taxon>Metazoa</taxon>
        <taxon>Ecdysozoa</taxon>
        <taxon>Arthropoda</taxon>
        <taxon>Hexapoda</taxon>
        <taxon>Insecta</taxon>
        <taxon>Pterygota</taxon>
        <taxon>Neoptera</taxon>
        <taxon>Endopterygota</taxon>
        <taxon>Diptera</taxon>
        <taxon>Nematocera</taxon>
        <taxon>Culicoidea</taxon>
        <taxon>Culicidae</taxon>
        <taxon>Anophelinae</taxon>
        <taxon>Anopheles</taxon>
    </lineage>
</organism>